<gene>
    <name evidence="2" type="ORF">Ae201684_007717</name>
</gene>
<organism evidence="2 3">
    <name type="scientific">Aphanomyces euteiches</name>
    <dbReference type="NCBI Taxonomy" id="100861"/>
    <lineage>
        <taxon>Eukaryota</taxon>
        <taxon>Sar</taxon>
        <taxon>Stramenopiles</taxon>
        <taxon>Oomycota</taxon>
        <taxon>Saprolegniomycetes</taxon>
        <taxon>Saprolegniales</taxon>
        <taxon>Verrucalvaceae</taxon>
        <taxon>Aphanomyces</taxon>
    </lineage>
</organism>
<sequence length="585" mass="66164">MNKVHDVVVAESHHRRVLWHKPMALLSFVMALNVASMPLKAYLSESFPWQVAQRTNWTVFPSFEEYNSETSRILQAYYTKEYFAHKGKFYLDRSNATTLMHWSMSIPRNVSPAALASILIQLPGAFFYGDGLRNALAAFALEISLSSSSSLAKPPVVYSRCQHVRFVGLPLAEQCVWFVPDTAATIETASIQVAVYQTMLNWQNKVFLWAKLVFRLGLTAVVCRAMARQYYCHYIVLVANFLATGLRDKSIHALEIYVGDPTPVILSNTWISLAFVVDFWLSASAVGESLLAISQHEDLWAFHLAILYTSRSVWFAYFFMRLCTYAIKKYRLEESVVPLDPTMVAVASIVYTAPLMVINTTTALMHMEYALWSVAVTAEERDEAIDVLPVTAAVTIMLGALPLLFSVTVKWYRTLKVQGEHCRSITELTFDMTLVAQRRMHPGRGPPSAVLRQRTEDALDLKQRLAFKAFGLKRRFSMSGGGSIYTLHALNPAYNRMPLFNHRGSDCFVVCRSSKHHKYDCKMRLSLWRSLDLQEKNPALCLHKCTTNHLDCLSRLDATACPTFKPADSTSLCIHLGRQASPWIL</sequence>
<dbReference type="Proteomes" id="UP000481153">
    <property type="component" value="Unassembled WGS sequence"/>
</dbReference>
<reference evidence="2 3" key="1">
    <citation type="submission" date="2019-07" db="EMBL/GenBank/DDBJ databases">
        <title>Genomics analysis of Aphanomyces spp. identifies a new class of oomycete effector associated with host adaptation.</title>
        <authorList>
            <person name="Gaulin E."/>
        </authorList>
    </citation>
    <scope>NUCLEOTIDE SEQUENCE [LARGE SCALE GENOMIC DNA]</scope>
    <source>
        <strain evidence="2 3">ATCC 201684</strain>
    </source>
</reference>
<proteinExistence type="predicted"/>
<evidence type="ECO:0000313" key="2">
    <source>
        <dbReference type="EMBL" id="KAF0735705.1"/>
    </source>
</evidence>
<evidence type="ECO:0000313" key="3">
    <source>
        <dbReference type="Proteomes" id="UP000481153"/>
    </source>
</evidence>
<feature type="transmembrane region" description="Helical" evidence="1">
    <location>
        <begin position="299"/>
        <end position="320"/>
    </location>
</feature>
<feature type="transmembrane region" description="Helical" evidence="1">
    <location>
        <begin position="341"/>
        <end position="367"/>
    </location>
</feature>
<keyword evidence="1" id="KW-1133">Transmembrane helix</keyword>
<keyword evidence="1" id="KW-0812">Transmembrane</keyword>
<dbReference type="AlphaFoldDB" id="A0A6G0X783"/>
<keyword evidence="1" id="KW-0472">Membrane</keyword>
<dbReference type="EMBL" id="VJMJ01000093">
    <property type="protein sequence ID" value="KAF0735705.1"/>
    <property type="molecule type" value="Genomic_DNA"/>
</dbReference>
<protein>
    <submittedName>
        <fullName evidence="2">Uncharacterized protein</fullName>
    </submittedName>
</protein>
<dbReference type="VEuPathDB" id="FungiDB:AeMF1_017699"/>
<keyword evidence="3" id="KW-1185">Reference proteome</keyword>
<feature type="transmembrane region" description="Helical" evidence="1">
    <location>
        <begin position="387"/>
        <end position="409"/>
    </location>
</feature>
<comment type="caution">
    <text evidence="2">The sequence shown here is derived from an EMBL/GenBank/DDBJ whole genome shotgun (WGS) entry which is preliminary data.</text>
</comment>
<evidence type="ECO:0000256" key="1">
    <source>
        <dbReference type="SAM" id="Phobius"/>
    </source>
</evidence>
<name>A0A6G0X783_9STRA</name>
<accession>A0A6G0X783</accession>